<protein>
    <recommendedName>
        <fullName evidence="2">protein-serine/threonine phosphatase</fullName>
        <ecNumber evidence="2">3.1.3.16</ecNumber>
    </recommendedName>
</protein>
<dbReference type="InterPro" id="IPR029021">
    <property type="entry name" value="Prot-tyrosine_phosphatase-like"/>
</dbReference>
<dbReference type="PRINTS" id="PR01908">
    <property type="entry name" value="ADSPHPHTASE"/>
</dbReference>
<dbReference type="GO" id="GO:0004722">
    <property type="term" value="F:protein serine/threonine phosphatase activity"/>
    <property type="evidence" value="ECO:0007669"/>
    <property type="project" value="UniProtKB-EC"/>
</dbReference>
<dbReference type="OrthoDB" id="285418at2759"/>
<organism evidence="7 8">
    <name type="scientific">Nematostella vectensis</name>
    <name type="common">Starlet sea anemone</name>
    <dbReference type="NCBI Taxonomy" id="45351"/>
    <lineage>
        <taxon>Eukaryota</taxon>
        <taxon>Metazoa</taxon>
        <taxon>Cnidaria</taxon>
        <taxon>Anthozoa</taxon>
        <taxon>Hexacorallia</taxon>
        <taxon>Actiniaria</taxon>
        <taxon>Edwardsiidae</taxon>
        <taxon>Nematostella</taxon>
    </lineage>
</organism>
<dbReference type="STRING" id="45351.A7RMT6"/>
<evidence type="ECO:0000256" key="2">
    <source>
        <dbReference type="ARBA" id="ARBA00013081"/>
    </source>
</evidence>
<keyword evidence="8" id="KW-1185">Reference proteome</keyword>
<evidence type="ECO:0000256" key="4">
    <source>
        <dbReference type="ARBA" id="ARBA00022912"/>
    </source>
</evidence>
<dbReference type="Pfam" id="PF00782">
    <property type="entry name" value="DSPc"/>
    <property type="match status" value="1"/>
</dbReference>
<proteinExistence type="inferred from homology"/>
<dbReference type="InterPro" id="IPR020420">
    <property type="entry name" value="Atypical_DUSP_subfamB"/>
</dbReference>
<evidence type="ECO:0000259" key="6">
    <source>
        <dbReference type="PROSITE" id="PS50056"/>
    </source>
</evidence>
<reference evidence="7 8" key="1">
    <citation type="journal article" date="2007" name="Science">
        <title>Sea anemone genome reveals ancestral eumetazoan gene repertoire and genomic organization.</title>
        <authorList>
            <person name="Putnam N.H."/>
            <person name="Srivastava M."/>
            <person name="Hellsten U."/>
            <person name="Dirks B."/>
            <person name="Chapman J."/>
            <person name="Salamov A."/>
            <person name="Terry A."/>
            <person name="Shapiro H."/>
            <person name="Lindquist E."/>
            <person name="Kapitonov V.V."/>
            <person name="Jurka J."/>
            <person name="Genikhovich G."/>
            <person name="Grigoriev I.V."/>
            <person name="Lucas S.M."/>
            <person name="Steele R.E."/>
            <person name="Finnerty J.R."/>
            <person name="Technau U."/>
            <person name="Martindale M.Q."/>
            <person name="Rokhsar D.S."/>
        </authorList>
    </citation>
    <scope>NUCLEOTIDE SEQUENCE [LARGE SCALE GENOMIC DNA]</scope>
    <source>
        <strain evidence="8">CH2 X CH6</strain>
    </source>
</reference>
<dbReference type="PhylomeDB" id="A7RMT6"/>
<dbReference type="GO" id="GO:0017017">
    <property type="term" value="F:MAP kinase tyrosine/serine/threonine phosphatase activity"/>
    <property type="evidence" value="ECO:0007669"/>
    <property type="project" value="InterPro"/>
</dbReference>
<dbReference type="EC" id="3.1.3.16" evidence="2"/>
<dbReference type="FunCoup" id="A7RMT6">
    <property type="interactions" value="8"/>
</dbReference>
<dbReference type="eggNOG" id="KOG1718">
    <property type="taxonomic scope" value="Eukaryota"/>
</dbReference>
<dbReference type="KEGG" id="nve:5519319"/>
<dbReference type="InterPro" id="IPR052103">
    <property type="entry name" value="Dual_spec_Phospatases"/>
</dbReference>
<dbReference type="InParanoid" id="A7RMT6"/>
<feature type="domain" description="Tyrosine-protein phosphatase" evidence="5">
    <location>
        <begin position="18"/>
        <end position="159"/>
    </location>
</feature>
<comment type="similarity">
    <text evidence="1">Belongs to the protein-tyrosine phosphatase family. Non-receptor class dual specificity subfamily.</text>
</comment>
<keyword evidence="4" id="KW-0904">Protein phosphatase</keyword>
<dbReference type="InterPro" id="IPR000387">
    <property type="entry name" value="Tyr_Pase_dom"/>
</dbReference>
<dbReference type="InterPro" id="IPR000340">
    <property type="entry name" value="Dual-sp_phosphatase_cat-dom"/>
</dbReference>
<dbReference type="PROSITE" id="PS50056">
    <property type="entry name" value="TYR_PHOSPHATASE_2"/>
    <property type="match status" value="1"/>
</dbReference>
<evidence type="ECO:0000313" key="7">
    <source>
        <dbReference type="EMBL" id="EDO47156.1"/>
    </source>
</evidence>
<evidence type="ECO:0000256" key="1">
    <source>
        <dbReference type="ARBA" id="ARBA00008601"/>
    </source>
</evidence>
<dbReference type="PANTHER" id="PTHR45961:SF6">
    <property type="entry name" value="IP21249P"/>
    <property type="match status" value="1"/>
</dbReference>
<dbReference type="Gene3D" id="3.90.190.10">
    <property type="entry name" value="Protein tyrosine phosphatase superfamily"/>
    <property type="match status" value="1"/>
</dbReference>
<gene>
    <name evidence="7" type="ORF">NEMVEDRAFT_v1g234224</name>
</gene>
<dbReference type="Proteomes" id="UP000001593">
    <property type="component" value="Unassembled WGS sequence"/>
</dbReference>
<dbReference type="PANTHER" id="PTHR45961">
    <property type="entry name" value="IP21249P"/>
    <property type="match status" value="1"/>
</dbReference>
<sequence length="186" mass="21403">MYRSRELKAAVHHSPLTAMARITEWLFLSSCQVARDEKLLLEKGITLVINATIEAPEQDYKKVKHIRIKVNDNPGNKIGIFFDMVSDKIESVRRVGGKVLVHCIAGVSRSASLVIAYLMKYQRLNLRDAHKLVQDKRPLIRPNTGFWKELIDYEKKLFGKNSVQMVDTKLGPVPDVYYEHVKDLVW</sequence>
<dbReference type="OMA" id="VYICGAH"/>
<accession>A7RMT6</accession>
<dbReference type="HOGENOM" id="CLU_027074_3_2_1"/>
<feature type="domain" description="Tyrosine specific protein phosphatases" evidence="6">
    <location>
        <begin position="79"/>
        <end position="138"/>
    </location>
</feature>
<dbReference type="CDD" id="cd14514">
    <property type="entry name" value="DUSP14-like"/>
    <property type="match status" value="1"/>
</dbReference>
<evidence type="ECO:0000256" key="3">
    <source>
        <dbReference type="ARBA" id="ARBA00022801"/>
    </source>
</evidence>
<dbReference type="EMBL" id="DS469521">
    <property type="protein sequence ID" value="EDO47156.1"/>
    <property type="molecule type" value="Genomic_DNA"/>
</dbReference>
<dbReference type="InterPro" id="IPR016130">
    <property type="entry name" value="Tyr_Pase_AS"/>
</dbReference>
<evidence type="ECO:0000259" key="5">
    <source>
        <dbReference type="PROSITE" id="PS50054"/>
    </source>
</evidence>
<dbReference type="PROSITE" id="PS50054">
    <property type="entry name" value="TYR_PHOSPHATASE_DUAL"/>
    <property type="match status" value="1"/>
</dbReference>
<keyword evidence="3" id="KW-0378">Hydrolase</keyword>
<dbReference type="PROSITE" id="PS00383">
    <property type="entry name" value="TYR_PHOSPHATASE_1"/>
    <property type="match status" value="1"/>
</dbReference>
<dbReference type="SMART" id="SM00195">
    <property type="entry name" value="DSPc"/>
    <property type="match status" value="1"/>
</dbReference>
<dbReference type="AlphaFoldDB" id="A7RMT6"/>
<dbReference type="SUPFAM" id="SSF52799">
    <property type="entry name" value="(Phosphotyrosine protein) phosphatases II"/>
    <property type="match status" value="1"/>
</dbReference>
<name>A7RMT6_NEMVE</name>
<evidence type="ECO:0000313" key="8">
    <source>
        <dbReference type="Proteomes" id="UP000001593"/>
    </source>
</evidence>
<dbReference type="PRINTS" id="PR01910">
    <property type="entry name" value="ADSPHPHTASEB"/>
</dbReference>
<dbReference type="InterPro" id="IPR020422">
    <property type="entry name" value="TYR_PHOSPHATASE_DUAL_dom"/>
</dbReference>